<keyword evidence="3" id="KW-1133">Transmembrane helix</keyword>
<keyword evidence="3" id="KW-0472">Membrane</keyword>
<sequence length="368" mass="41835">MNYFFAIFGGIISITVLFLVIYTILLIVNASYSKKDAIFRDRPATDDSFSQFDAHKLCISRKSVRRYTQKDIEPHTLDKIKAYISDETKMTGPFGSRIRVVLVSTDEAPGGKLSTRGKIKGAKYYLVGFEKPETRLIDFGYTFERLVLFCTQLGISTCWIGGTFNRSEFESVCELQEGEKIYIVCPIGYCDESEPKSKGNATEPDPNSHRPLYNIAFKGLYQKLRYSDQVIKENSKSDKIGNGISNQESIGQLSLLNALEAVQWSPSAVNCQPWRLFILENATNPNKHIIHFFVKKFGAFYPLNDCGIAMSNFTYVYGDKKGIFEIRKEQEIIQKQNMKDFQMKDDGLFPVLNEADEGLTYAATWVEL</sequence>
<evidence type="ECO:0000256" key="2">
    <source>
        <dbReference type="ARBA" id="ARBA00023002"/>
    </source>
</evidence>
<evidence type="ECO:0000256" key="3">
    <source>
        <dbReference type="SAM" id="Phobius"/>
    </source>
</evidence>
<proteinExistence type="inferred from homology"/>
<accession>A0A5J4VUT3</accession>
<keyword evidence="2" id="KW-0560">Oxidoreductase</keyword>
<dbReference type="Proteomes" id="UP000324800">
    <property type="component" value="Unassembled WGS sequence"/>
</dbReference>
<dbReference type="Gene3D" id="3.40.109.10">
    <property type="entry name" value="NADH Oxidase"/>
    <property type="match status" value="2"/>
</dbReference>
<dbReference type="InterPro" id="IPR029478">
    <property type="entry name" value="TM1586_NiRdase"/>
</dbReference>
<dbReference type="EMBL" id="SNRW01004834">
    <property type="protein sequence ID" value="KAA6386378.1"/>
    <property type="molecule type" value="Genomic_DNA"/>
</dbReference>
<dbReference type="GO" id="GO:0016491">
    <property type="term" value="F:oxidoreductase activity"/>
    <property type="evidence" value="ECO:0007669"/>
    <property type="project" value="UniProtKB-KW"/>
</dbReference>
<dbReference type="OrthoDB" id="25064at2759"/>
<gene>
    <name evidence="5" type="ORF">EZS28_018096</name>
</gene>
<keyword evidence="3" id="KW-0812">Transmembrane</keyword>
<evidence type="ECO:0000313" key="6">
    <source>
        <dbReference type="Proteomes" id="UP000324800"/>
    </source>
</evidence>
<reference evidence="5 6" key="1">
    <citation type="submission" date="2019-03" db="EMBL/GenBank/DDBJ databases">
        <title>Single cell metagenomics reveals metabolic interactions within the superorganism composed of flagellate Streblomastix strix and complex community of Bacteroidetes bacteria on its surface.</title>
        <authorList>
            <person name="Treitli S.C."/>
            <person name="Kolisko M."/>
            <person name="Husnik F."/>
            <person name="Keeling P."/>
            <person name="Hampl V."/>
        </authorList>
    </citation>
    <scope>NUCLEOTIDE SEQUENCE [LARGE SCALE GENOMIC DNA]</scope>
    <source>
        <strain evidence="5">ST1C</strain>
    </source>
</reference>
<comment type="similarity">
    <text evidence="1">Belongs to the nitroreductase family.</text>
</comment>
<evidence type="ECO:0000313" key="5">
    <source>
        <dbReference type="EMBL" id="KAA6386378.1"/>
    </source>
</evidence>
<evidence type="ECO:0000259" key="4">
    <source>
        <dbReference type="Pfam" id="PF14512"/>
    </source>
</evidence>
<organism evidence="5 6">
    <name type="scientific">Streblomastix strix</name>
    <dbReference type="NCBI Taxonomy" id="222440"/>
    <lineage>
        <taxon>Eukaryota</taxon>
        <taxon>Metamonada</taxon>
        <taxon>Preaxostyla</taxon>
        <taxon>Oxymonadida</taxon>
        <taxon>Streblomastigidae</taxon>
        <taxon>Streblomastix</taxon>
    </lineage>
</organism>
<dbReference type="AlphaFoldDB" id="A0A5J4VUT3"/>
<feature type="transmembrane region" description="Helical" evidence="3">
    <location>
        <begin position="6"/>
        <end position="32"/>
    </location>
</feature>
<dbReference type="InterPro" id="IPR000415">
    <property type="entry name" value="Nitroreductase-like"/>
</dbReference>
<protein>
    <submittedName>
        <fullName evidence="5">Putative nitroreductase like</fullName>
    </submittedName>
</protein>
<dbReference type="PANTHER" id="PTHR43673:SF10">
    <property type="entry name" value="NADH DEHYDROGENASE_NAD(P)H NITROREDUCTASE XCC3605-RELATED"/>
    <property type="match status" value="1"/>
</dbReference>
<comment type="caution">
    <text evidence="5">The sequence shown here is derived from an EMBL/GenBank/DDBJ whole genome shotgun (WGS) entry which is preliminary data.</text>
</comment>
<feature type="domain" description="Putative nitroreductase TM1586" evidence="4">
    <location>
        <begin position="60"/>
        <end position="314"/>
    </location>
</feature>
<evidence type="ECO:0000256" key="1">
    <source>
        <dbReference type="ARBA" id="ARBA00007118"/>
    </source>
</evidence>
<dbReference type="PANTHER" id="PTHR43673">
    <property type="entry name" value="NAD(P)H NITROREDUCTASE YDGI-RELATED"/>
    <property type="match status" value="1"/>
</dbReference>
<dbReference type="Pfam" id="PF14512">
    <property type="entry name" value="TM1586_NiRdase"/>
    <property type="match status" value="1"/>
</dbReference>
<name>A0A5J4VUT3_9EUKA</name>
<dbReference type="SUPFAM" id="SSF55469">
    <property type="entry name" value="FMN-dependent nitroreductase-like"/>
    <property type="match status" value="2"/>
</dbReference>